<organism evidence="5 6">
    <name type="scientific">Amylocarpus encephaloides</name>
    <dbReference type="NCBI Taxonomy" id="45428"/>
    <lineage>
        <taxon>Eukaryota</taxon>
        <taxon>Fungi</taxon>
        <taxon>Dikarya</taxon>
        <taxon>Ascomycota</taxon>
        <taxon>Pezizomycotina</taxon>
        <taxon>Leotiomycetes</taxon>
        <taxon>Helotiales</taxon>
        <taxon>Helotiales incertae sedis</taxon>
        <taxon>Amylocarpus</taxon>
    </lineage>
</organism>
<feature type="domain" description="K Homology" evidence="4">
    <location>
        <begin position="974"/>
        <end position="1048"/>
    </location>
</feature>
<feature type="compositionally biased region" description="Basic and acidic residues" evidence="3">
    <location>
        <begin position="856"/>
        <end position="866"/>
    </location>
</feature>
<comment type="caution">
    <text evidence="5">The sequence shown here is derived from an EMBL/GenBank/DDBJ whole genome shotgun (WGS) entry which is preliminary data.</text>
</comment>
<feature type="domain" description="K Homology" evidence="4">
    <location>
        <begin position="732"/>
        <end position="795"/>
    </location>
</feature>
<dbReference type="Pfam" id="PF22952">
    <property type="entry name" value="KH_11"/>
    <property type="match status" value="1"/>
</dbReference>
<sequence length="1315" mass="143272">MASANSSTTNGDNAGASAAQLLMKKHDEEAHKVSVEDVPDEEDLTNHPHPLSSSVLESTDEPVSTPEWAAPMSAKAAGKRKEETGKESKATIDTQSDELFPGLGGAPKAQQPAYSAPIWGARKGAGTNGNAIATKGSSTPKSGMNTPPIATKPTGVQSLAGQVAGPVYTFEPKELPRSATRKPLPDVLRDINKKFRTNLTQTTGEGGVIKISAPGSQVPDSVKRQAFKELGSNITTKTSTKVPFPRSARAHVIGKGGSTIKSLQEQSGARIQLPKAEDTPEPVDDDDDMIYIAIEGNPIAVQIAKESVGKIASERSASVNAKLRTIPAELYQFIAGPNNSRVNALEEAHGVQVRVPAHHVWTLQAPPKVPSTGEAPVFLPAAGDNHITVTGDRLAVQAARNEIERLSQDLQRQMSLQQEPISKGRHQFIISDSGFSAQDFFAETGCAIILPPANNENDIVTVVGPPEKLQGAADRTMKLASELNNEKIELLRLLRNAPSPGDHARNLTHYLRDRNELARIEKLHEAHIFTLFGSDGTINSWDLYARNGVNGMKAQSEIRQVLDAHPPTRVKAFDVDEFFHKQLQSEFVPRVKKDYGVHLVVPKKEGPPAPVVLVFEGEDVAPEYTLPKGQPSAEDVKLFKQQLDAAEKHIQDIINAQGKITETKIDVPQIFHNKLRKYITVENSARQAGQFPVRVSARGTVLTFFGPKPAVESLTAKVNAFVRQAFEDEKERGFTLSFDFPQKHANQLIGKSGSNISELRDRFDVDIQVNDGVVELKGPKVKAEAAKSHISALGRQWADETTYVLKIAPKYHSELIGSGGSQIKKLERKYKNVQIRFPHSARPVADDQSNADGGSEEPRRNGRREQEPDEVIVRGPKKGADEVKSEILDLLQYTMDTSHSETVSVQAGQIPSLIGSRGAEMDKVRQETGAKIDIPNARDIKDPSTRVEIQIKGTKTQVTQAKKMIEEKKDVFDKTVTKTLEVDKKHHKALIGSKGGTIGEIVLKAGGSNTPGQTVQFPKADADDNAIRVTGTVEVVDKIIETILHVVSDLASRTTEVIDVPTDKHRSLIGRGGETKRDLESKFQVSIDIPRQNSEETDVKISGLPANVENAKSHILNLVKEQEGETMQVPRSVHHSVSDNGQFFRQLRNNHRVTVDVNRNDVPPRPSAPSSSQDKRSMPLITDDEEDVAGSHDFRAVNLAGSDLEGELPWTLRGTPDNVAKARAIIAAAIEQALRSDIIGYLTLPDPQTYKYVIGQGGKQVNSIRQATGCKITVPRDQNRDEAIEIVGSAEGVEHARDLILEAVEKGRNNTNGRS</sequence>
<evidence type="ECO:0000256" key="1">
    <source>
        <dbReference type="ARBA" id="ARBA00022737"/>
    </source>
</evidence>
<evidence type="ECO:0000313" key="6">
    <source>
        <dbReference type="Proteomes" id="UP000824998"/>
    </source>
</evidence>
<feature type="compositionally biased region" description="Basic and acidic residues" evidence="3">
    <location>
        <begin position="24"/>
        <end position="35"/>
    </location>
</feature>
<feature type="domain" description="K Homology" evidence="4">
    <location>
        <begin position="1052"/>
        <end position="1120"/>
    </location>
</feature>
<dbReference type="SUPFAM" id="SSF54791">
    <property type="entry name" value="Eukaryotic type KH-domain (KH-domain type I)"/>
    <property type="match status" value="8"/>
</dbReference>
<feature type="domain" description="K Homology" evidence="4">
    <location>
        <begin position="236"/>
        <end position="313"/>
    </location>
</feature>
<dbReference type="InterPro" id="IPR004087">
    <property type="entry name" value="KH_dom"/>
</dbReference>
<feature type="domain" description="K Homology" evidence="4">
    <location>
        <begin position="1121"/>
        <end position="1231"/>
    </location>
</feature>
<evidence type="ECO:0000259" key="4">
    <source>
        <dbReference type="SMART" id="SM00322"/>
    </source>
</evidence>
<evidence type="ECO:0000256" key="3">
    <source>
        <dbReference type="SAM" id="MobiDB-lite"/>
    </source>
</evidence>
<protein>
    <submittedName>
        <fullName evidence="5">KH domain-containing protein</fullName>
    </submittedName>
</protein>
<dbReference type="InterPro" id="IPR036612">
    <property type="entry name" value="KH_dom_type_1_sf"/>
</dbReference>
<feature type="domain" description="K Homology" evidence="4">
    <location>
        <begin position="799"/>
        <end position="892"/>
    </location>
</feature>
<dbReference type="OrthoDB" id="10027144at2759"/>
<name>A0A9P7YRZ6_9HELO</name>
<dbReference type="CDD" id="cd22408">
    <property type="entry name" value="KH-I_Vigilin_rpt4"/>
    <property type="match status" value="1"/>
</dbReference>
<dbReference type="Gene3D" id="3.30.1370.10">
    <property type="entry name" value="K Homology domain, type 1"/>
    <property type="match status" value="8"/>
</dbReference>
<proteinExistence type="predicted"/>
<feature type="region of interest" description="Disordered" evidence="3">
    <location>
        <begin position="836"/>
        <end position="878"/>
    </location>
</feature>
<gene>
    <name evidence="5" type="ORF">BJ875DRAFT_286353</name>
</gene>
<dbReference type="CDD" id="cd00105">
    <property type="entry name" value="KH-I"/>
    <property type="match status" value="1"/>
</dbReference>
<feature type="compositionally biased region" description="Polar residues" evidence="3">
    <location>
        <begin position="128"/>
        <end position="145"/>
    </location>
</feature>
<accession>A0A9P7YRZ6</accession>
<dbReference type="PROSITE" id="PS50084">
    <property type="entry name" value="KH_TYPE_1"/>
    <property type="match status" value="8"/>
</dbReference>
<feature type="region of interest" description="Disordered" evidence="3">
    <location>
        <begin position="1"/>
        <end position="155"/>
    </location>
</feature>
<dbReference type="EMBL" id="MU251364">
    <property type="protein sequence ID" value="KAG9238898.1"/>
    <property type="molecule type" value="Genomic_DNA"/>
</dbReference>
<dbReference type="CDD" id="cd02394">
    <property type="entry name" value="KH-I_Vigilin_rpt6"/>
    <property type="match status" value="1"/>
</dbReference>
<dbReference type="PANTHER" id="PTHR10288">
    <property type="entry name" value="KH DOMAIN CONTAINING RNA BINDING PROTEIN"/>
    <property type="match status" value="1"/>
</dbReference>
<dbReference type="Pfam" id="PF00013">
    <property type="entry name" value="KH_1"/>
    <property type="match status" value="7"/>
</dbReference>
<dbReference type="Gene3D" id="3.30.310.210">
    <property type="match status" value="1"/>
</dbReference>
<dbReference type="Proteomes" id="UP000824998">
    <property type="component" value="Unassembled WGS sequence"/>
</dbReference>
<keyword evidence="2" id="KW-0694">RNA-binding</keyword>
<feature type="domain" description="K Homology" evidence="4">
    <location>
        <begin position="413"/>
        <end position="481"/>
    </location>
</feature>
<dbReference type="CDD" id="cd22449">
    <property type="entry name" value="KH-I_ScSCP160_rpt4"/>
    <property type="match status" value="1"/>
</dbReference>
<feature type="domain" description="K Homology" evidence="4">
    <location>
        <begin position="897"/>
        <end position="970"/>
    </location>
</feature>
<evidence type="ECO:0000313" key="5">
    <source>
        <dbReference type="EMBL" id="KAG9238898.1"/>
    </source>
</evidence>
<dbReference type="InterPro" id="IPR054548">
    <property type="entry name" value="SCP160-like_KH"/>
</dbReference>
<feature type="compositionally biased region" description="Polar residues" evidence="3">
    <location>
        <begin position="1"/>
        <end position="12"/>
    </location>
</feature>
<evidence type="ECO:0000256" key="2">
    <source>
        <dbReference type="PROSITE-ProRule" id="PRU00117"/>
    </source>
</evidence>
<dbReference type="InterPro" id="IPR004088">
    <property type="entry name" value="KH_dom_type_1"/>
</dbReference>
<feature type="compositionally biased region" description="Basic and acidic residues" evidence="3">
    <location>
        <begin position="79"/>
        <end position="90"/>
    </location>
</feature>
<reference evidence="5" key="1">
    <citation type="journal article" date="2021" name="IMA Fungus">
        <title>Genomic characterization of three marine fungi, including Emericellopsis atlantica sp. nov. with signatures of a generalist lifestyle and marine biomass degradation.</title>
        <authorList>
            <person name="Hagestad O.C."/>
            <person name="Hou L."/>
            <person name="Andersen J.H."/>
            <person name="Hansen E.H."/>
            <person name="Altermark B."/>
            <person name="Li C."/>
            <person name="Kuhnert E."/>
            <person name="Cox R.J."/>
            <person name="Crous P.W."/>
            <person name="Spatafora J.W."/>
            <person name="Lail K."/>
            <person name="Amirebrahimi M."/>
            <person name="Lipzen A."/>
            <person name="Pangilinan J."/>
            <person name="Andreopoulos W."/>
            <person name="Hayes R.D."/>
            <person name="Ng V."/>
            <person name="Grigoriev I.V."/>
            <person name="Jackson S.A."/>
            <person name="Sutton T.D.S."/>
            <person name="Dobson A.D.W."/>
            <person name="Rama T."/>
        </authorList>
    </citation>
    <scope>NUCLEOTIDE SEQUENCE</scope>
    <source>
        <strain evidence="5">TRa018bII</strain>
    </source>
</reference>
<feature type="domain" description="K Homology" evidence="4">
    <location>
        <begin position="1236"/>
        <end position="1305"/>
    </location>
</feature>
<keyword evidence="1" id="KW-0677">Repeat</keyword>
<dbReference type="SMART" id="SM00322">
    <property type="entry name" value="KH"/>
    <property type="match status" value="10"/>
</dbReference>
<keyword evidence="6" id="KW-1185">Reference proteome</keyword>
<dbReference type="GO" id="GO:0003723">
    <property type="term" value="F:RNA binding"/>
    <property type="evidence" value="ECO:0007669"/>
    <property type="project" value="UniProtKB-UniRule"/>
</dbReference>
<feature type="domain" description="K Homology" evidence="4">
    <location>
        <begin position="317"/>
        <end position="408"/>
    </location>
</feature>
<feature type="region of interest" description="Disordered" evidence="3">
    <location>
        <begin position="1157"/>
        <end position="1180"/>
    </location>
</feature>